<reference evidence="10 11" key="1">
    <citation type="journal article" date="2019" name="Int. J. Syst. Evol. Microbiol.">
        <title>The Global Catalogue of Microorganisms (GCM) 10K type strain sequencing project: providing services to taxonomists for standard genome sequencing and annotation.</title>
        <authorList>
            <consortium name="The Broad Institute Genomics Platform"/>
            <consortium name="The Broad Institute Genome Sequencing Center for Infectious Disease"/>
            <person name="Wu L."/>
            <person name="Ma J."/>
        </authorList>
    </citation>
    <scope>NUCLEOTIDE SEQUENCE [LARGE SCALE GENOMIC DNA]</scope>
    <source>
        <strain evidence="10 11">JCM 12762</strain>
    </source>
</reference>
<evidence type="ECO:0000256" key="1">
    <source>
        <dbReference type="ARBA" id="ARBA00004651"/>
    </source>
</evidence>
<feature type="transmembrane region" description="Helical" evidence="7">
    <location>
        <begin position="7"/>
        <end position="24"/>
    </location>
</feature>
<evidence type="ECO:0000259" key="9">
    <source>
        <dbReference type="Pfam" id="PF21082"/>
    </source>
</evidence>
<dbReference type="PANTHER" id="PTHR30221:SF1">
    <property type="entry name" value="SMALL-CONDUCTANCE MECHANOSENSITIVE CHANNEL"/>
    <property type="match status" value="1"/>
</dbReference>
<gene>
    <name evidence="10" type="ORF">GCM10009655_21550</name>
</gene>
<name>A0ABN1VVG4_9MICO</name>
<evidence type="ECO:0000256" key="7">
    <source>
        <dbReference type="SAM" id="Phobius"/>
    </source>
</evidence>
<dbReference type="InterPro" id="IPR006685">
    <property type="entry name" value="MscS_channel_2nd"/>
</dbReference>
<evidence type="ECO:0008006" key="12">
    <source>
        <dbReference type="Google" id="ProtNLM"/>
    </source>
</evidence>
<comment type="similarity">
    <text evidence="2">Belongs to the MscS (TC 1.A.23) family.</text>
</comment>
<dbReference type="Pfam" id="PF00924">
    <property type="entry name" value="MS_channel_2nd"/>
    <property type="match status" value="1"/>
</dbReference>
<dbReference type="RefSeq" id="WP_343925746.1">
    <property type="nucleotide sequence ID" value="NZ_BAAAKW010000034.1"/>
</dbReference>
<evidence type="ECO:0000256" key="4">
    <source>
        <dbReference type="ARBA" id="ARBA00022692"/>
    </source>
</evidence>
<proteinExistence type="inferred from homology"/>
<feature type="domain" description="Mechanosensitive ion channel MscS C-terminal" evidence="9">
    <location>
        <begin position="123"/>
        <end position="207"/>
    </location>
</feature>
<dbReference type="InterPro" id="IPR049278">
    <property type="entry name" value="MS_channel_C"/>
</dbReference>
<evidence type="ECO:0000313" key="11">
    <source>
        <dbReference type="Proteomes" id="UP001500943"/>
    </source>
</evidence>
<keyword evidence="3" id="KW-1003">Cell membrane</keyword>
<organism evidence="10 11">
    <name type="scientific">Rhodoglobus aureus</name>
    <dbReference type="NCBI Taxonomy" id="191497"/>
    <lineage>
        <taxon>Bacteria</taxon>
        <taxon>Bacillati</taxon>
        <taxon>Actinomycetota</taxon>
        <taxon>Actinomycetes</taxon>
        <taxon>Micrococcales</taxon>
        <taxon>Microbacteriaceae</taxon>
        <taxon>Rhodoglobus</taxon>
    </lineage>
</organism>
<comment type="caution">
    <text evidence="10">The sequence shown here is derived from an EMBL/GenBank/DDBJ whole genome shotgun (WGS) entry which is preliminary data.</text>
</comment>
<keyword evidence="6 7" id="KW-0472">Membrane</keyword>
<evidence type="ECO:0000259" key="8">
    <source>
        <dbReference type="Pfam" id="PF00924"/>
    </source>
</evidence>
<evidence type="ECO:0000256" key="3">
    <source>
        <dbReference type="ARBA" id="ARBA00022475"/>
    </source>
</evidence>
<keyword evidence="11" id="KW-1185">Reference proteome</keyword>
<keyword evidence="4 7" id="KW-0812">Transmembrane</keyword>
<dbReference type="InterPro" id="IPR010920">
    <property type="entry name" value="LSM_dom_sf"/>
</dbReference>
<evidence type="ECO:0000256" key="6">
    <source>
        <dbReference type="ARBA" id="ARBA00023136"/>
    </source>
</evidence>
<dbReference type="InterPro" id="IPR045275">
    <property type="entry name" value="MscS_archaea/bacteria_type"/>
</dbReference>
<evidence type="ECO:0000313" key="10">
    <source>
        <dbReference type="EMBL" id="GAA1221671.1"/>
    </source>
</evidence>
<dbReference type="Pfam" id="PF21082">
    <property type="entry name" value="MS_channel_3rd"/>
    <property type="match status" value="1"/>
</dbReference>
<sequence length="222" mass="24052">MVLSRLVGWGILAFGLLVALTVIFPTITPASLFGTLGVGGIVIGFAFRDIFQNLLSGILILFTRPFRIGDQIVSNDHGGEVVDILVRATLVRTYDNRQVVIPNSELYTKRVVVNTAYTTRRLSVEVGIGYDDSIAEARTVILKAIAALPGIVTEPAPTVLVNSLGDFSVILEVRFWISPPDRREAVEAQDQVLEAIKRSLTAAGIEMPFPTQHISIAGGSEH</sequence>
<dbReference type="PANTHER" id="PTHR30221">
    <property type="entry name" value="SMALL-CONDUCTANCE MECHANOSENSITIVE CHANNEL"/>
    <property type="match status" value="1"/>
</dbReference>
<dbReference type="SUPFAM" id="SSF50182">
    <property type="entry name" value="Sm-like ribonucleoproteins"/>
    <property type="match status" value="1"/>
</dbReference>
<protein>
    <recommendedName>
        <fullName evidence="12">Mechanosensitive ion channel family protein</fullName>
    </recommendedName>
</protein>
<feature type="domain" description="Mechanosensitive ion channel MscS" evidence="8">
    <location>
        <begin position="49"/>
        <end position="111"/>
    </location>
</feature>
<accession>A0ABN1VVG4</accession>
<dbReference type="Gene3D" id="1.10.287.1260">
    <property type="match status" value="1"/>
</dbReference>
<dbReference type="Proteomes" id="UP001500943">
    <property type="component" value="Unassembled WGS sequence"/>
</dbReference>
<dbReference type="Gene3D" id="3.30.70.100">
    <property type="match status" value="1"/>
</dbReference>
<evidence type="ECO:0000256" key="2">
    <source>
        <dbReference type="ARBA" id="ARBA00008017"/>
    </source>
</evidence>
<evidence type="ECO:0000256" key="5">
    <source>
        <dbReference type="ARBA" id="ARBA00022989"/>
    </source>
</evidence>
<keyword evidence="5 7" id="KW-1133">Transmembrane helix</keyword>
<dbReference type="InterPro" id="IPR023408">
    <property type="entry name" value="MscS_beta-dom_sf"/>
</dbReference>
<dbReference type="EMBL" id="BAAAKW010000034">
    <property type="protein sequence ID" value="GAA1221671.1"/>
    <property type="molecule type" value="Genomic_DNA"/>
</dbReference>
<dbReference type="Gene3D" id="2.30.30.60">
    <property type="match status" value="1"/>
</dbReference>
<dbReference type="InterPro" id="IPR011066">
    <property type="entry name" value="MscS_channel_C_sf"/>
</dbReference>
<comment type="subcellular location">
    <subcellularLocation>
        <location evidence="1">Cell membrane</location>
        <topology evidence="1">Multi-pass membrane protein</topology>
    </subcellularLocation>
</comment>
<dbReference type="SUPFAM" id="SSF82689">
    <property type="entry name" value="Mechanosensitive channel protein MscS (YggB), C-terminal domain"/>
    <property type="match status" value="1"/>
</dbReference>